<dbReference type="EMBL" id="BAAADD010000004">
    <property type="protein sequence ID" value="GAA0568030.1"/>
    <property type="molecule type" value="Genomic_DNA"/>
</dbReference>
<reference evidence="3" key="1">
    <citation type="journal article" date="2019" name="Int. J. Syst. Evol. Microbiol.">
        <title>The Global Catalogue of Microorganisms (GCM) 10K type strain sequencing project: providing services to taxonomists for standard genome sequencing and annotation.</title>
        <authorList>
            <consortium name="The Broad Institute Genomics Platform"/>
            <consortium name="The Broad Institute Genome Sequencing Center for Infectious Disease"/>
            <person name="Wu L."/>
            <person name="Ma J."/>
        </authorList>
    </citation>
    <scope>NUCLEOTIDE SEQUENCE [LARGE SCALE GENOMIC DNA]</scope>
    <source>
        <strain evidence="3">JCM 15089</strain>
    </source>
</reference>
<dbReference type="Proteomes" id="UP001499951">
    <property type="component" value="Unassembled WGS sequence"/>
</dbReference>
<proteinExistence type="predicted"/>
<keyword evidence="1" id="KW-0732">Signal</keyword>
<evidence type="ECO:0000313" key="2">
    <source>
        <dbReference type="EMBL" id="GAA0568030.1"/>
    </source>
</evidence>
<evidence type="ECO:0000256" key="1">
    <source>
        <dbReference type="SAM" id="SignalP"/>
    </source>
</evidence>
<keyword evidence="3" id="KW-1185">Reference proteome</keyword>
<comment type="caution">
    <text evidence="2">The sequence shown here is derived from an EMBL/GenBank/DDBJ whole genome shotgun (WGS) entry which is preliminary data.</text>
</comment>
<protein>
    <submittedName>
        <fullName evidence="2">Uncharacterized protein</fullName>
    </submittedName>
</protein>
<evidence type="ECO:0000313" key="3">
    <source>
        <dbReference type="Proteomes" id="UP001499951"/>
    </source>
</evidence>
<feature type="chain" id="PRO_5045471799" evidence="1">
    <location>
        <begin position="21"/>
        <end position="147"/>
    </location>
</feature>
<name>A0ABP3PKQ3_9PROT</name>
<accession>A0ABP3PKQ3</accession>
<sequence length="147" mass="15792">MRRLLLAVSVFAALAVPASSAIPAGSQAQVASISRNHNDGSEYVWRVFCNSGLQYSLIPASQFPNSTRFEEVATPQTGDIAWWPEFVAIYVAQNQSLITPAGMVKLADLSADGNSPHFYRMRVLTGEEPGAKPAPGSCERNIILGTP</sequence>
<organism evidence="2 3">
    <name type="scientific">Rhizomicrobium electricum</name>
    <dbReference type="NCBI Taxonomy" id="480070"/>
    <lineage>
        <taxon>Bacteria</taxon>
        <taxon>Pseudomonadati</taxon>
        <taxon>Pseudomonadota</taxon>
        <taxon>Alphaproteobacteria</taxon>
        <taxon>Micropepsales</taxon>
        <taxon>Micropepsaceae</taxon>
        <taxon>Rhizomicrobium</taxon>
    </lineage>
</organism>
<feature type="signal peptide" evidence="1">
    <location>
        <begin position="1"/>
        <end position="20"/>
    </location>
</feature>
<dbReference type="RefSeq" id="WP_166930014.1">
    <property type="nucleotide sequence ID" value="NZ_BAAADD010000004.1"/>
</dbReference>
<gene>
    <name evidence="2" type="ORF">GCM10008942_15730</name>
</gene>